<protein>
    <submittedName>
        <fullName evidence="3">Uncharacterized protein</fullName>
    </submittedName>
</protein>
<comment type="caution">
    <text evidence="3">The sequence shown here is derived from an EMBL/GenBank/DDBJ whole genome shotgun (WGS) entry which is preliminary data.</text>
</comment>
<dbReference type="EMBL" id="STGW01000008">
    <property type="protein sequence ID" value="THV11221.1"/>
    <property type="molecule type" value="Genomic_DNA"/>
</dbReference>
<feature type="chain" id="PRO_5021021327" evidence="2">
    <location>
        <begin position="30"/>
        <end position="145"/>
    </location>
</feature>
<feature type="signal peptide" evidence="2">
    <location>
        <begin position="1"/>
        <end position="29"/>
    </location>
</feature>
<evidence type="ECO:0000313" key="4">
    <source>
        <dbReference type="Proteomes" id="UP000307087"/>
    </source>
</evidence>
<keyword evidence="4" id="KW-1185">Reference proteome</keyword>
<feature type="compositionally biased region" description="Low complexity" evidence="1">
    <location>
        <begin position="38"/>
        <end position="59"/>
    </location>
</feature>
<dbReference type="PROSITE" id="PS51257">
    <property type="entry name" value="PROKAR_LIPOPROTEIN"/>
    <property type="match status" value="1"/>
</dbReference>
<keyword evidence="2" id="KW-0732">Signal</keyword>
<dbReference type="AlphaFoldDB" id="A0A4S8N6J1"/>
<feature type="region of interest" description="Disordered" evidence="1">
    <location>
        <begin position="31"/>
        <end position="66"/>
    </location>
</feature>
<gene>
    <name evidence="3" type="ORF">E9934_13095</name>
</gene>
<proteinExistence type="predicted"/>
<dbReference type="RefSeq" id="WP_136563343.1">
    <property type="nucleotide sequence ID" value="NZ_BAABLS010000006.1"/>
</dbReference>
<evidence type="ECO:0000256" key="1">
    <source>
        <dbReference type="SAM" id="MobiDB-lite"/>
    </source>
</evidence>
<accession>A0A4S8N6J1</accession>
<evidence type="ECO:0000256" key="2">
    <source>
        <dbReference type="SAM" id="SignalP"/>
    </source>
</evidence>
<reference evidence="3 4" key="1">
    <citation type="journal article" date="2009" name="Int. J. Syst. Evol. Microbiol.">
        <title>Nocardioides caeni sp. nov., isolated from wastewater.</title>
        <authorList>
            <person name="Yoon J.H."/>
            <person name="Kang S.J."/>
            <person name="Park S."/>
            <person name="Kim W."/>
            <person name="Oh T.K."/>
        </authorList>
    </citation>
    <scope>NUCLEOTIDE SEQUENCE [LARGE SCALE GENOMIC DNA]</scope>
    <source>
        <strain evidence="3 4">DSM 23134</strain>
    </source>
</reference>
<sequence>MTSHPARLRSRHRFAVVLLAAGLLLTACSDSDDDMDSSDTSRTSEESSAAGADAPPAAGEDPDQAGVETVLENLGTVLRTSLANVDFYEVDAATTTLTIRFSSGSKDDVTANCLISRSASQGLGLPADYRLVMSYPDGDTECARA</sequence>
<dbReference type="Proteomes" id="UP000307087">
    <property type="component" value="Unassembled WGS sequence"/>
</dbReference>
<organism evidence="3 4">
    <name type="scientific">Nocardioides caeni</name>
    <dbReference type="NCBI Taxonomy" id="574700"/>
    <lineage>
        <taxon>Bacteria</taxon>
        <taxon>Bacillati</taxon>
        <taxon>Actinomycetota</taxon>
        <taxon>Actinomycetes</taxon>
        <taxon>Propionibacteriales</taxon>
        <taxon>Nocardioidaceae</taxon>
        <taxon>Nocardioides</taxon>
    </lineage>
</organism>
<name>A0A4S8N6J1_9ACTN</name>
<evidence type="ECO:0000313" key="3">
    <source>
        <dbReference type="EMBL" id="THV11221.1"/>
    </source>
</evidence>